<dbReference type="EMBL" id="NBTY01000091">
    <property type="protein sequence ID" value="OTP74097.1"/>
    <property type="molecule type" value="Genomic_DNA"/>
</dbReference>
<dbReference type="InterPro" id="IPR008948">
    <property type="entry name" value="L-Aspartase-like"/>
</dbReference>
<dbReference type="Gene3D" id="1.10.275.10">
    <property type="entry name" value="Fumarase/aspartase (N-terminal domain)"/>
    <property type="match status" value="1"/>
</dbReference>
<comment type="caution">
    <text evidence="1">The sequence shown here is derived from an EMBL/GenBank/DDBJ whole genome shotgun (WGS) entry which is preliminary data.</text>
</comment>
<sequence length="550" mass="58447">MDASQKNIVIDGKSLNASDVIAISRRDARVSLCPAARAALQSTRDFVESNWLAEDAPPVYALNTGVGSRKNIKLSPSAIPRFQKNLIMATSAGTGEPMPLEVVRAMMVLRANVFATNYSGIRVEVVERLLQMLNHGIIPIIPAKGSVGASGDLAPLAFLGAALMGHSDSLVYFGPRILPADKAFAEAGLPPTIDVQAKDATALLNGSTASLAYAVVAAYDARVLLRSAVASLCLSLEALRCEVSCFDDTMMSARPHKGQRAVATAIREMVLKSERCTDAAREVRISSGPKPIGQGTSERHAPPLGPRINDAYSLRCAPQVYGPVLEALNYIDGILGVEINSSTDNPLFIKTDDNSYRAISGGHFHGQYVAQAMDLLAIAVTDLGAICDRRAARLVDPACSFGLPGGLIAIEPGINNGFGGAQSMGTGLTLENMGLCAPASTLSLPAKANSEDHISNSCYSARRVRTIVENTQAIVAVELLLASQALDLVAPEFLEFPIGEGTLHAWQEVRRFAPPTLKDDRWVFGDIEALRLAISTEAIAASVSNWIKDF</sequence>
<dbReference type="Gene3D" id="1.20.200.10">
    <property type="entry name" value="Fumarase/aspartase (Central domain)"/>
    <property type="match status" value="1"/>
</dbReference>
<keyword evidence="1" id="KW-0456">Lyase</keyword>
<organism evidence="1 2">
    <name type="scientific">Caballeronia sordidicola</name>
    <name type="common">Burkholderia sordidicola</name>
    <dbReference type="NCBI Taxonomy" id="196367"/>
    <lineage>
        <taxon>Bacteria</taxon>
        <taxon>Pseudomonadati</taxon>
        <taxon>Pseudomonadota</taxon>
        <taxon>Betaproteobacteria</taxon>
        <taxon>Burkholderiales</taxon>
        <taxon>Burkholderiaceae</taxon>
        <taxon>Caballeronia</taxon>
    </lineage>
</organism>
<accession>A0A2C9XXA9</accession>
<name>A0A2C9XXA9_CABSO</name>
<dbReference type="Proteomes" id="UP000194546">
    <property type="component" value="Unassembled WGS sequence"/>
</dbReference>
<proteinExistence type="predicted"/>
<dbReference type="SUPFAM" id="SSF48557">
    <property type="entry name" value="L-aspartase-like"/>
    <property type="match status" value="1"/>
</dbReference>
<dbReference type="RefSeq" id="WP_086381931.1">
    <property type="nucleotide sequence ID" value="NZ_NBTY01000091.1"/>
</dbReference>
<evidence type="ECO:0000313" key="2">
    <source>
        <dbReference type="Proteomes" id="UP000194546"/>
    </source>
</evidence>
<dbReference type="GO" id="GO:0016841">
    <property type="term" value="F:ammonia-lyase activity"/>
    <property type="evidence" value="ECO:0007669"/>
    <property type="project" value="InterPro"/>
</dbReference>
<dbReference type="PANTHER" id="PTHR10362">
    <property type="entry name" value="HISTIDINE AMMONIA-LYASE"/>
    <property type="match status" value="1"/>
</dbReference>
<evidence type="ECO:0000313" key="1">
    <source>
        <dbReference type="EMBL" id="OTP74097.1"/>
    </source>
</evidence>
<dbReference type="Pfam" id="PF00221">
    <property type="entry name" value="Lyase_aromatic"/>
    <property type="match status" value="1"/>
</dbReference>
<reference evidence="1 2" key="1">
    <citation type="submission" date="2017-03" db="EMBL/GenBank/DDBJ databases">
        <title>Genome analysis of strain PAMC 26510.</title>
        <authorList>
            <person name="Oh H.-M."/>
            <person name="Yang J.-A."/>
        </authorList>
    </citation>
    <scope>NUCLEOTIDE SEQUENCE [LARGE SCALE GENOMIC DNA]</scope>
    <source>
        <strain evidence="1 2">PAMC 26510</strain>
    </source>
</reference>
<dbReference type="InterPro" id="IPR022313">
    <property type="entry name" value="Phe/His_NH3-lyase_AS"/>
</dbReference>
<dbReference type="AlphaFoldDB" id="A0A2C9XXA9"/>
<dbReference type="InterPro" id="IPR024083">
    <property type="entry name" value="Fumarase/histidase_N"/>
</dbReference>
<gene>
    <name evidence="1" type="ORF">PAMC26510_17345</name>
</gene>
<dbReference type="CDD" id="cd00332">
    <property type="entry name" value="PAL-HAL"/>
    <property type="match status" value="1"/>
</dbReference>
<dbReference type="PROSITE" id="PS00488">
    <property type="entry name" value="PAL_HISTIDASE"/>
    <property type="match status" value="1"/>
</dbReference>
<protein>
    <submittedName>
        <fullName evidence="1">Histidine ammonia-lyase</fullName>
    </submittedName>
</protein>
<dbReference type="InterPro" id="IPR001106">
    <property type="entry name" value="Aromatic_Lyase"/>
</dbReference>